<dbReference type="KEGG" id="snep:Enr13x_08550"/>
<feature type="region of interest" description="Disordered" evidence="1">
    <location>
        <begin position="103"/>
        <end position="124"/>
    </location>
</feature>
<protein>
    <submittedName>
        <fullName evidence="2">Uncharacterized protein</fullName>
    </submittedName>
</protein>
<dbReference type="RefSeq" id="WP_145384804.1">
    <property type="nucleotide sequence ID" value="NZ_CP037423.1"/>
</dbReference>
<organism evidence="2 3">
    <name type="scientific">Stieleria neptunia</name>
    <dbReference type="NCBI Taxonomy" id="2527979"/>
    <lineage>
        <taxon>Bacteria</taxon>
        <taxon>Pseudomonadati</taxon>
        <taxon>Planctomycetota</taxon>
        <taxon>Planctomycetia</taxon>
        <taxon>Pirellulales</taxon>
        <taxon>Pirellulaceae</taxon>
        <taxon>Stieleria</taxon>
    </lineage>
</organism>
<proteinExistence type="predicted"/>
<dbReference type="AlphaFoldDB" id="A0A518HJI7"/>
<reference evidence="2 3" key="1">
    <citation type="submission" date="2019-03" db="EMBL/GenBank/DDBJ databases">
        <title>Deep-cultivation of Planctomycetes and their phenomic and genomic characterization uncovers novel biology.</title>
        <authorList>
            <person name="Wiegand S."/>
            <person name="Jogler M."/>
            <person name="Boedeker C."/>
            <person name="Pinto D."/>
            <person name="Vollmers J."/>
            <person name="Rivas-Marin E."/>
            <person name="Kohn T."/>
            <person name="Peeters S.H."/>
            <person name="Heuer A."/>
            <person name="Rast P."/>
            <person name="Oberbeckmann S."/>
            <person name="Bunk B."/>
            <person name="Jeske O."/>
            <person name="Meyerdierks A."/>
            <person name="Storesund J.E."/>
            <person name="Kallscheuer N."/>
            <person name="Luecker S."/>
            <person name="Lage O.M."/>
            <person name="Pohl T."/>
            <person name="Merkel B.J."/>
            <person name="Hornburger P."/>
            <person name="Mueller R.-W."/>
            <person name="Bruemmer F."/>
            <person name="Labrenz M."/>
            <person name="Spormann A.M."/>
            <person name="Op den Camp H."/>
            <person name="Overmann J."/>
            <person name="Amann R."/>
            <person name="Jetten M.S.M."/>
            <person name="Mascher T."/>
            <person name="Medema M.H."/>
            <person name="Devos D.P."/>
            <person name="Kaster A.-K."/>
            <person name="Ovreas L."/>
            <person name="Rohde M."/>
            <person name="Galperin M.Y."/>
            <person name="Jogler C."/>
        </authorList>
    </citation>
    <scope>NUCLEOTIDE SEQUENCE [LARGE SCALE GENOMIC DNA]</scope>
    <source>
        <strain evidence="2 3">Enr13</strain>
    </source>
</reference>
<evidence type="ECO:0000313" key="2">
    <source>
        <dbReference type="EMBL" id="QDV41017.1"/>
    </source>
</evidence>
<gene>
    <name evidence="2" type="ORF">Enr13x_08550</name>
</gene>
<evidence type="ECO:0000256" key="1">
    <source>
        <dbReference type="SAM" id="MobiDB-lite"/>
    </source>
</evidence>
<dbReference type="Proteomes" id="UP000319004">
    <property type="component" value="Chromosome"/>
</dbReference>
<dbReference type="EMBL" id="CP037423">
    <property type="protein sequence ID" value="QDV41017.1"/>
    <property type="molecule type" value="Genomic_DNA"/>
</dbReference>
<sequence length="213" mass="22699">MNQSPDDQIDNVSPGYHSAPDVTVDPDHVVALLMQVLANGPLPKEIARAVIEVNFPLAGAAASAVFAEIFTTAATDPTATPFCLRLINSQVFLSLNDASVTREAGTRSTRSARRSVGPSAMPSFSVSPLGAAPLEALRPAQTDKEIVIDVLEKRIAKLEGPVPFNDAKTRVLNHQGFSGGEREFEDIVFDLVDNDKAYRFAQAANGEIGLVNA</sequence>
<name>A0A518HJI7_9BACT</name>
<feature type="region of interest" description="Disordered" evidence="1">
    <location>
        <begin position="1"/>
        <end position="20"/>
    </location>
</feature>
<keyword evidence="3" id="KW-1185">Reference proteome</keyword>
<evidence type="ECO:0000313" key="3">
    <source>
        <dbReference type="Proteomes" id="UP000319004"/>
    </source>
</evidence>
<accession>A0A518HJI7</accession>